<reference evidence="1 2" key="1">
    <citation type="submission" date="2021-06" db="EMBL/GenBank/DDBJ databases">
        <authorList>
            <person name="Palmer J.M."/>
        </authorList>
    </citation>
    <scope>NUCLEOTIDE SEQUENCE [LARGE SCALE GENOMIC DNA]</scope>
    <source>
        <strain evidence="2">if_2019</strain>
        <tissue evidence="1">Muscle</tissue>
    </source>
</reference>
<evidence type="ECO:0000313" key="2">
    <source>
        <dbReference type="Proteomes" id="UP001482620"/>
    </source>
</evidence>
<name>A0ABV0T131_9TELE</name>
<keyword evidence="2" id="KW-1185">Reference proteome</keyword>
<accession>A0ABV0T131</accession>
<dbReference type="EMBL" id="JAHRIQ010015213">
    <property type="protein sequence ID" value="MEQ2226441.1"/>
    <property type="molecule type" value="Genomic_DNA"/>
</dbReference>
<evidence type="ECO:0000313" key="1">
    <source>
        <dbReference type="EMBL" id="MEQ2226441.1"/>
    </source>
</evidence>
<comment type="caution">
    <text evidence="1">The sequence shown here is derived from an EMBL/GenBank/DDBJ whole genome shotgun (WGS) entry which is preliminary data.</text>
</comment>
<proteinExistence type="predicted"/>
<sequence length="151" mass="16674">MKDNSHPLEGELFTSRALSLSLLPAGGTQITLCCESLLQTEETSEKDALSDTVLRLSSGCLQRHGLLLSSSHCFWSQSEYGLQSGDCLSVVEAPLGVPPRLMLVHLATSCTSFRNPPRSPCRHGVCWMRHDDYRSFLRSDEKTCSSRNSTL</sequence>
<organism evidence="1 2">
    <name type="scientific">Ilyodon furcidens</name>
    <name type="common">goldbreast splitfin</name>
    <dbReference type="NCBI Taxonomy" id="33524"/>
    <lineage>
        <taxon>Eukaryota</taxon>
        <taxon>Metazoa</taxon>
        <taxon>Chordata</taxon>
        <taxon>Craniata</taxon>
        <taxon>Vertebrata</taxon>
        <taxon>Euteleostomi</taxon>
        <taxon>Actinopterygii</taxon>
        <taxon>Neopterygii</taxon>
        <taxon>Teleostei</taxon>
        <taxon>Neoteleostei</taxon>
        <taxon>Acanthomorphata</taxon>
        <taxon>Ovalentaria</taxon>
        <taxon>Atherinomorphae</taxon>
        <taxon>Cyprinodontiformes</taxon>
        <taxon>Goodeidae</taxon>
        <taxon>Ilyodon</taxon>
    </lineage>
</organism>
<protein>
    <submittedName>
        <fullName evidence="1">Uncharacterized protein</fullName>
    </submittedName>
</protein>
<dbReference type="Proteomes" id="UP001482620">
    <property type="component" value="Unassembled WGS sequence"/>
</dbReference>
<gene>
    <name evidence="1" type="ORF">ILYODFUR_027495</name>
</gene>